<dbReference type="RefSeq" id="WP_344807294.1">
    <property type="nucleotide sequence ID" value="NZ_BAABBO010000011.1"/>
</dbReference>
<protein>
    <submittedName>
        <fullName evidence="1">Phosphonate C-P lyase system protein PhnG</fullName>
    </submittedName>
</protein>
<comment type="caution">
    <text evidence="1">The sequence shown here is derived from an EMBL/GenBank/DDBJ whole genome shotgun (WGS) entry which is preliminary data.</text>
</comment>
<sequence>MSNDSALRESSPETRQRQRVISVLARADTPSLERYYSTLPQLPEFRFIRQPECGLALVRGRMGGTGDAFNVGEMTMTRCAVEDESGVRGFGYVSGRKRRHAELAAIFDLLLQLDPATHEAALIAPLEQAWLAQRDDESRRAAATKVNFMTMVRGESE</sequence>
<dbReference type="InterPro" id="IPR009609">
    <property type="entry name" value="Phosphonate_metab_PhnG"/>
</dbReference>
<keyword evidence="2" id="KW-1185">Reference proteome</keyword>
<dbReference type="Pfam" id="PF06754">
    <property type="entry name" value="PhnG"/>
    <property type="match status" value="1"/>
</dbReference>
<dbReference type="NCBIfam" id="TIGR03293">
    <property type="entry name" value="PhnG_redo"/>
    <property type="match status" value="1"/>
</dbReference>
<evidence type="ECO:0000313" key="1">
    <source>
        <dbReference type="EMBL" id="GAA3968209.1"/>
    </source>
</evidence>
<proteinExistence type="predicted"/>
<name>A0ABP7PMK3_9GAMM</name>
<accession>A0ABP7PMK3</accession>
<dbReference type="GO" id="GO:0016829">
    <property type="term" value="F:lyase activity"/>
    <property type="evidence" value="ECO:0007669"/>
    <property type="project" value="UniProtKB-KW"/>
</dbReference>
<dbReference type="EMBL" id="BAABBO010000011">
    <property type="protein sequence ID" value="GAA3968209.1"/>
    <property type="molecule type" value="Genomic_DNA"/>
</dbReference>
<keyword evidence="1" id="KW-0456">Lyase</keyword>
<dbReference type="Proteomes" id="UP001501337">
    <property type="component" value="Unassembled WGS sequence"/>
</dbReference>
<evidence type="ECO:0000313" key="2">
    <source>
        <dbReference type="Proteomes" id="UP001501337"/>
    </source>
</evidence>
<organism evidence="1 2">
    <name type="scientific">Allohahella marinimesophila</name>
    <dbReference type="NCBI Taxonomy" id="1054972"/>
    <lineage>
        <taxon>Bacteria</taxon>
        <taxon>Pseudomonadati</taxon>
        <taxon>Pseudomonadota</taxon>
        <taxon>Gammaproteobacteria</taxon>
        <taxon>Oceanospirillales</taxon>
        <taxon>Hahellaceae</taxon>
        <taxon>Allohahella</taxon>
    </lineage>
</organism>
<gene>
    <name evidence="1" type="primary">phnG</name>
    <name evidence="1" type="ORF">GCM10022278_27430</name>
</gene>
<reference evidence="2" key="1">
    <citation type="journal article" date="2019" name="Int. J. Syst. Evol. Microbiol.">
        <title>The Global Catalogue of Microorganisms (GCM) 10K type strain sequencing project: providing services to taxonomists for standard genome sequencing and annotation.</title>
        <authorList>
            <consortium name="The Broad Institute Genomics Platform"/>
            <consortium name="The Broad Institute Genome Sequencing Center for Infectious Disease"/>
            <person name="Wu L."/>
            <person name="Ma J."/>
        </authorList>
    </citation>
    <scope>NUCLEOTIDE SEQUENCE [LARGE SCALE GENOMIC DNA]</scope>
    <source>
        <strain evidence="2">JCM 17555</strain>
    </source>
</reference>